<proteinExistence type="predicted"/>
<accession>K1TVK1</accession>
<evidence type="ECO:0000313" key="1">
    <source>
        <dbReference type="EMBL" id="EKC73853.1"/>
    </source>
</evidence>
<reference evidence="1" key="1">
    <citation type="journal article" date="2013" name="Environ. Microbiol.">
        <title>Microbiota from the distal guts of lean and obese adolescents exhibit partial functional redundancy besides clear differences in community structure.</title>
        <authorList>
            <person name="Ferrer M."/>
            <person name="Ruiz A."/>
            <person name="Lanza F."/>
            <person name="Haange S.B."/>
            <person name="Oberbach A."/>
            <person name="Till H."/>
            <person name="Bargiela R."/>
            <person name="Campoy C."/>
            <person name="Segura M.T."/>
            <person name="Richter M."/>
            <person name="von Bergen M."/>
            <person name="Seifert J."/>
            <person name="Suarez A."/>
        </authorList>
    </citation>
    <scope>NUCLEOTIDE SEQUENCE</scope>
</reference>
<protein>
    <submittedName>
        <fullName evidence="1">Uncharacterized protein</fullName>
    </submittedName>
</protein>
<sequence length="31" mass="3524">MASVLRPINDFNSSIRFDARMIEQDIQGSLV</sequence>
<dbReference type="AlphaFoldDB" id="K1TVK1"/>
<feature type="non-terminal residue" evidence="1">
    <location>
        <position position="31"/>
    </location>
</feature>
<name>K1TVK1_9ZZZZ</name>
<gene>
    <name evidence="1" type="ORF">OBE_02174</name>
</gene>
<organism evidence="1">
    <name type="scientific">human gut metagenome</name>
    <dbReference type="NCBI Taxonomy" id="408170"/>
    <lineage>
        <taxon>unclassified sequences</taxon>
        <taxon>metagenomes</taxon>
        <taxon>organismal metagenomes</taxon>
    </lineage>
</organism>
<dbReference type="EMBL" id="AJWZ01001413">
    <property type="protein sequence ID" value="EKC73853.1"/>
    <property type="molecule type" value="Genomic_DNA"/>
</dbReference>
<comment type="caution">
    <text evidence="1">The sequence shown here is derived from an EMBL/GenBank/DDBJ whole genome shotgun (WGS) entry which is preliminary data.</text>
</comment>